<dbReference type="EMBL" id="BOQM01000004">
    <property type="protein sequence ID" value="GIM82133.1"/>
    <property type="molecule type" value="Genomic_DNA"/>
</dbReference>
<dbReference type="Proteomes" id="UP000677457">
    <property type="component" value="Unassembled WGS sequence"/>
</dbReference>
<gene>
    <name evidence="11" type="ORF">FB564_2274</name>
    <name evidence="10" type="ORF">Sar04_05640</name>
</gene>
<feature type="transmembrane region" description="Helical" evidence="7">
    <location>
        <begin position="279"/>
        <end position="302"/>
    </location>
</feature>
<dbReference type="InterPro" id="IPR000515">
    <property type="entry name" value="MetI-like"/>
</dbReference>
<feature type="transmembrane region" description="Helical" evidence="7">
    <location>
        <begin position="174"/>
        <end position="192"/>
    </location>
</feature>
<feature type="transmembrane region" description="Helical" evidence="7">
    <location>
        <begin position="148"/>
        <end position="168"/>
    </location>
</feature>
<keyword evidence="5 7" id="KW-1133">Transmembrane helix</keyword>
<feature type="region of interest" description="Disordered" evidence="8">
    <location>
        <begin position="1"/>
        <end position="31"/>
    </location>
</feature>
<reference evidence="10 13" key="2">
    <citation type="submission" date="2021-03" db="EMBL/GenBank/DDBJ databases">
        <title>Whole genome shotgun sequence of Salinispora arenicola NBRC 105043.</title>
        <authorList>
            <person name="Komaki H."/>
            <person name="Tamura T."/>
        </authorList>
    </citation>
    <scope>NUCLEOTIDE SEQUENCE [LARGE SCALE GENOMIC DNA]</scope>
    <source>
        <strain evidence="10 13">NBRC 105043</strain>
    </source>
</reference>
<evidence type="ECO:0000256" key="7">
    <source>
        <dbReference type="RuleBase" id="RU363032"/>
    </source>
</evidence>
<evidence type="ECO:0000259" key="9">
    <source>
        <dbReference type="PROSITE" id="PS50928"/>
    </source>
</evidence>
<dbReference type="EMBL" id="VFOL01000001">
    <property type="protein sequence ID" value="TQL37128.1"/>
    <property type="molecule type" value="Genomic_DNA"/>
</dbReference>
<proteinExistence type="inferred from homology"/>
<evidence type="ECO:0000256" key="6">
    <source>
        <dbReference type="ARBA" id="ARBA00023136"/>
    </source>
</evidence>
<feature type="compositionally biased region" description="Gly residues" evidence="8">
    <location>
        <begin position="9"/>
        <end position="26"/>
    </location>
</feature>
<evidence type="ECO:0000256" key="1">
    <source>
        <dbReference type="ARBA" id="ARBA00004651"/>
    </source>
</evidence>
<dbReference type="InterPro" id="IPR050366">
    <property type="entry name" value="BP-dependent_transpt_permease"/>
</dbReference>
<sequence length="311" mass="33499">MSDATSGGTAVGGTPVSGGGQAPGSKGGKERNASLWADARRQLVRDRVFMLALLYIFVVGSMAAFPKLWTSQDPRACTTDLSRVPPSWDHPFGFDRLGCDYYSHAIFGARPSMVIAIMATGAIVILGGLMGLLAGYYGGWVDALISRLMDIFFSLPFLLGAIVFLTVIKKQNEWTIAAVLFLLSWPTIARIIRGSVISSKDLDYVQAARAVGAGNGRLMFRHILPNAIAPMLVYATIVLGAFVAAEATLTFLGIGLQPPTQSWGIMISAHQNYFLEDPWLLLFPCGLLVGTVLSFILMGDALRDALDPKLR</sequence>
<accession>A0A542XMQ2</accession>
<dbReference type="Gene3D" id="1.10.3720.10">
    <property type="entry name" value="MetI-like"/>
    <property type="match status" value="1"/>
</dbReference>
<dbReference type="GO" id="GO:0005886">
    <property type="term" value="C:plasma membrane"/>
    <property type="evidence" value="ECO:0007669"/>
    <property type="project" value="UniProtKB-SubCell"/>
</dbReference>
<dbReference type="PROSITE" id="PS50928">
    <property type="entry name" value="ABC_TM1"/>
    <property type="match status" value="1"/>
</dbReference>
<evidence type="ECO:0000313" key="10">
    <source>
        <dbReference type="EMBL" id="GIM82133.1"/>
    </source>
</evidence>
<evidence type="ECO:0000313" key="13">
    <source>
        <dbReference type="Proteomes" id="UP000677457"/>
    </source>
</evidence>
<organism evidence="11 12">
    <name type="scientific">Salinispora arenicola</name>
    <dbReference type="NCBI Taxonomy" id="168697"/>
    <lineage>
        <taxon>Bacteria</taxon>
        <taxon>Bacillati</taxon>
        <taxon>Actinomycetota</taxon>
        <taxon>Actinomycetes</taxon>
        <taxon>Micromonosporales</taxon>
        <taxon>Micromonosporaceae</taxon>
        <taxon>Salinispora</taxon>
    </lineage>
</organism>
<reference evidence="11 12" key="1">
    <citation type="submission" date="2019-06" db="EMBL/GenBank/DDBJ databases">
        <title>Sequencing the genomes of 1000 actinobacteria strains.</title>
        <authorList>
            <person name="Klenk H.-P."/>
        </authorList>
    </citation>
    <scope>NUCLEOTIDE SEQUENCE [LARGE SCALE GENOMIC DNA]</scope>
    <source>
        <strain evidence="11 12">DSM 44819</strain>
    </source>
</reference>
<keyword evidence="13" id="KW-1185">Reference proteome</keyword>
<dbReference type="RefSeq" id="WP_018801012.1">
    <property type="nucleotide sequence ID" value="NZ_BOQM01000004.1"/>
</dbReference>
<evidence type="ECO:0000256" key="4">
    <source>
        <dbReference type="ARBA" id="ARBA00022692"/>
    </source>
</evidence>
<dbReference type="SUPFAM" id="SSF161098">
    <property type="entry name" value="MetI-like"/>
    <property type="match status" value="1"/>
</dbReference>
<protein>
    <submittedName>
        <fullName evidence="10">Peptide ABC transporter permease</fullName>
    </submittedName>
    <submittedName>
        <fullName evidence="11">Peptide/nickel transport system permease protein/oligopeptide transport system permease protein</fullName>
    </submittedName>
</protein>
<evidence type="ECO:0000256" key="5">
    <source>
        <dbReference type="ARBA" id="ARBA00022989"/>
    </source>
</evidence>
<evidence type="ECO:0000313" key="12">
    <source>
        <dbReference type="Proteomes" id="UP000315983"/>
    </source>
</evidence>
<dbReference type="PANTHER" id="PTHR43386:SF6">
    <property type="entry name" value="ABC TRANSPORTER PERMEASE PROTEIN"/>
    <property type="match status" value="1"/>
</dbReference>
<dbReference type="PANTHER" id="PTHR43386">
    <property type="entry name" value="OLIGOPEPTIDE TRANSPORT SYSTEM PERMEASE PROTEIN APPC"/>
    <property type="match status" value="1"/>
</dbReference>
<comment type="caution">
    <text evidence="11">The sequence shown here is derived from an EMBL/GenBank/DDBJ whole genome shotgun (WGS) entry which is preliminary data.</text>
</comment>
<dbReference type="Pfam" id="PF00528">
    <property type="entry name" value="BPD_transp_1"/>
    <property type="match status" value="1"/>
</dbReference>
<feature type="transmembrane region" description="Helical" evidence="7">
    <location>
        <begin position="48"/>
        <end position="65"/>
    </location>
</feature>
<keyword evidence="3" id="KW-1003">Cell membrane</keyword>
<keyword evidence="2 7" id="KW-0813">Transport</keyword>
<evidence type="ECO:0000256" key="2">
    <source>
        <dbReference type="ARBA" id="ARBA00022448"/>
    </source>
</evidence>
<feature type="transmembrane region" description="Helical" evidence="7">
    <location>
        <begin position="113"/>
        <end position="136"/>
    </location>
</feature>
<comment type="similarity">
    <text evidence="7">Belongs to the binding-protein-dependent transport system permease family.</text>
</comment>
<dbReference type="Proteomes" id="UP000315983">
    <property type="component" value="Unassembled WGS sequence"/>
</dbReference>
<feature type="domain" description="ABC transmembrane type-1" evidence="9">
    <location>
        <begin position="109"/>
        <end position="299"/>
    </location>
</feature>
<evidence type="ECO:0000313" key="11">
    <source>
        <dbReference type="EMBL" id="TQL37128.1"/>
    </source>
</evidence>
<keyword evidence="4 7" id="KW-0812">Transmembrane</keyword>
<name>A0A542XMQ2_SALAC</name>
<evidence type="ECO:0000256" key="8">
    <source>
        <dbReference type="SAM" id="MobiDB-lite"/>
    </source>
</evidence>
<feature type="transmembrane region" description="Helical" evidence="7">
    <location>
        <begin position="227"/>
        <end position="254"/>
    </location>
</feature>
<evidence type="ECO:0000256" key="3">
    <source>
        <dbReference type="ARBA" id="ARBA00022475"/>
    </source>
</evidence>
<keyword evidence="6 7" id="KW-0472">Membrane</keyword>
<dbReference type="AlphaFoldDB" id="A0A542XMQ2"/>
<dbReference type="CDD" id="cd06261">
    <property type="entry name" value="TM_PBP2"/>
    <property type="match status" value="1"/>
</dbReference>
<dbReference type="InterPro" id="IPR035906">
    <property type="entry name" value="MetI-like_sf"/>
</dbReference>
<dbReference type="GO" id="GO:0055085">
    <property type="term" value="P:transmembrane transport"/>
    <property type="evidence" value="ECO:0007669"/>
    <property type="project" value="InterPro"/>
</dbReference>
<dbReference type="GeneID" id="93771522"/>
<comment type="subcellular location">
    <subcellularLocation>
        <location evidence="1 7">Cell membrane</location>
        <topology evidence="1 7">Multi-pass membrane protein</topology>
    </subcellularLocation>
</comment>